<sequence>MGRKHKDNKDKLILPKIVINMTIRGGEVNRITQLASKKAKVPLDSRKRGQETPDPESMSFYIKDLSGLEFPYSSALVISLNINDLLVKHVFIDPSSWAHTIHMHVLKKMKLVGK</sequence>
<dbReference type="Proteomes" id="UP000823775">
    <property type="component" value="Unassembled WGS sequence"/>
</dbReference>
<dbReference type="PANTHER" id="PTHR33240:SF8">
    <property type="entry name" value="OS03G0439900 PROTEIN"/>
    <property type="match status" value="1"/>
</dbReference>
<accession>A0ABS8TGU5</accession>
<gene>
    <name evidence="1" type="ORF">HAX54_009588</name>
</gene>
<comment type="caution">
    <text evidence="1">The sequence shown here is derived from an EMBL/GenBank/DDBJ whole genome shotgun (WGS) entry which is preliminary data.</text>
</comment>
<evidence type="ECO:0000313" key="1">
    <source>
        <dbReference type="EMBL" id="MCD7470026.1"/>
    </source>
</evidence>
<organism evidence="1 2">
    <name type="scientific">Datura stramonium</name>
    <name type="common">Jimsonweed</name>
    <name type="synonym">Common thornapple</name>
    <dbReference type="NCBI Taxonomy" id="4076"/>
    <lineage>
        <taxon>Eukaryota</taxon>
        <taxon>Viridiplantae</taxon>
        <taxon>Streptophyta</taxon>
        <taxon>Embryophyta</taxon>
        <taxon>Tracheophyta</taxon>
        <taxon>Spermatophyta</taxon>
        <taxon>Magnoliopsida</taxon>
        <taxon>eudicotyledons</taxon>
        <taxon>Gunneridae</taxon>
        <taxon>Pentapetalae</taxon>
        <taxon>asterids</taxon>
        <taxon>lamiids</taxon>
        <taxon>Solanales</taxon>
        <taxon>Solanaceae</taxon>
        <taxon>Solanoideae</taxon>
        <taxon>Datureae</taxon>
        <taxon>Datura</taxon>
    </lineage>
</organism>
<dbReference type="EMBL" id="JACEIK010001522">
    <property type="protein sequence ID" value="MCD7470026.1"/>
    <property type="molecule type" value="Genomic_DNA"/>
</dbReference>
<reference evidence="1 2" key="1">
    <citation type="journal article" date="2021" name="BMC Genomics">
        <title>Datura genome reveals duplications of psychoactive alkaloid biosynthetic genes and high mutation rate following tissue culture.</title>
        <authorList>
            <person name="Rajewski A."/>
            <person name="Carter-House D."/>
            <person name="Stajich J."/>
            <person name="Litt A."/>
        </authorList>
    </citation>
    <scope>NUCLEOTIDE SEQUENCE [LARGE SCALE GENOMIC DNA]</scope>
    <source>
        <strain evidence="1">AR-01</strain>
    </source>
</reference>
<proteinExistence type="predicted"/>
<dbReference type="PANTHER" id="PTHR33240">
    <property type="entry name" value="OS08G0508500 PROTEIN"/>
    <property type="match status" value="1"/>
</dbReference>
<name>A0ABS8TGU5_DATST</name>
<protein>
    <submittedName>
        <fullName evidence="1">Uncharacterized protein</fullName>
    </submittedName>
</protein>
<keyword evidence="2" id="KW-1185">Reference proteome</keyword>
<evidence type="ECO:0000313" key="2">
    <source>
        <dbReference type="Proteomes" id="UP000823775"/>
    </source>
</evidence>